<evidence type="ECO:0000313" key="2">
    <source>
        <dbReference type="EMBL" id="GIF04687.1"/>
    </source>
</evidence>
<accession>A0A919TJD8</accession>
<evidence type="ECO:0000313" key="3">
    <source>
        <dbReference type="Proteomes" id="UP000629619"/>
    </source>
</evidence>
<dbReference type="Proteomes" id="UP000629619">
    <property type="component" value="Unassembled WGS sequence"/>
</dbReference>
<sequence length="82" mass="9180">MFRYYVSYAFQGPMGVGMGALDWNTPQRICDMDDLKPIQQFLAEKKHANVTILGFSLYGSKKPNTEPNPQRGSAGTRAPRGR</sequence>
<gene>
    <name evidence="2" type="ORF">Asi03nite_22250</name>
</gene>
<keyword evidence="3" id="KW-1185">Reference proteome</keyword>
<reference evidence="2" key="1">
    <citation type="submission" date="2021-01" db="EMBL/GenBank/DDBJ databases">
        <title>Whole genome shotgun sequence of Actinoplanes siamensis NBRC 109076.</title>
        <authorList>
            <person name="Komaki H."/>
            <person name="Tamura T."/>
        </authorList>
    </citation>
    <scope>NUCLEOTIDE SEQUENCE</scope>
    <source>
        <strain evidence="2">NBRC 109076</strain>
    </source>
</reference>
<comment type="caution">
    <text evidence="2">The sequence shown here is derived from an EMBL/GenBank/DDBJ whole genome shotgun (WGS) entry which is preliminary data.</text>
</comment>
<dbReference type="AlphaFoldDB" id="A0A919TJD8"/>
<feature type="region of interest" description="Disordered" evidence="1">
    <location>
        <begin position="58"/>
        <end position="82"/>
    </location>
</feature>
<dbReference type="RefSeq" id="WP_203678628.1">
    <property type="nucleotide sequence ID" value="NZ_BOMW01000020.1"/>
</dbReference>
<evidence type="ECO:0000256" key="1">
    <source>
        <dbReference type="SAM" id="MobiDB-lite"/>
    </source>
</evidence>
<protein>
    <submittedName>
        <fullName evidence="2">Uncharacterized protein</fullName>
    </submittedName>
</protein>
<proteinExistence type="predicted"/>
<name>A0A919TJD8_9ACTN</name>
<organism evidence="2 3">
    <name type="scientific">Actinoplanes siamensis</name>
    <dbReference type="NCBI Taxonomy" id="1223317"/>
    <lineage>
        <taxon>Bacteria</taxon>
        <taxon>Bacillati</taxon>
        <taxon>Actinomycetota</taxon>
        <taxon>Actinomycetes</taxon>
        <taxon>Micromonosporales</taxon>
        <taxon>Micromonosporaceae</taxon>
        <taxon>Actinoplanes</taxon>
    </lineage>
</organism>
<dbReference type="EMBL" id="BOMW01000020">
    <property type="protein sequence ID" value="GIF04687.1"/>
    <property type="molecule type" value="Genomic_DNA"/>
</dbReference>